<reference evidence="3" key="1">
    <citation type="submission" date="2016-06" db="EMBL/GenBank/DDBJ databases">
        <title>Parallel loss of symbiosis genes in relatives of nitrogen-fixing non-legume Parasponia.</title>
        <authorList>
            <person name="Van Velzen R."/>
            <person name="Holmer R."/>
            <person name="Bu F."/>
            <person name="Rutten L."/>
            <person name="Van Zeijl A."/>
            <person name="Liu W."/>
            <person name="Santuari L."/>
            <person name="Cao Q."/>
            <person name="Sharma T."/>
            <person name="Shen D."/>
            <person name="Roswanjaya Y."/>
            <person name="Wardhani T."/>
            <person name="Kalhor M.S."/>
            <person name="Jansen J."/>
            <person name="Van den Hoogen J."/>
            <person name="Gungor B."/>
            <person name="Hartog M."/>
            <person name="Hontelez J."/>
            <person name="Verver J."/>
            <person name="Yang W.-C."/>
            <person name="Schijlen E."/>
            <person name="Repin R."/>
            <person name="Schilthuizen M."/>
            <person name="Schranz E."/>
            <person name="Heidstra R."/>
            <person name="Miyata K."/>
            <person name="Fedorova E."/>
            <person name="Kohlen W."/>
            <person name="Bisseling T."/>
            <person name="Smit S."/>
            <person name="Geurts R."/>
        </authorList>
    </citation>
    <scope>NUCLEOTIDE SEQUENCE [LARGE SCALE GENOMIC DNA]</scope>
    <source>
        <strain evidence="3">cv. RG33-2</strain>
    </source>
</reference>
<dbReference type="InParanoid" id="A0A2P5FW10"/>
<evidence type="ECO:0000313" key="3">
    <source>
        <dbReference type="Proteomes" id="UP000237000"/>
    </source>
</evidence>
<organism evidence="2 3">
    <name type="scientific">Trema orientale</name>
    <name type="common">Charcoal tree</name>
    <name type="synonym">Celtis orientalis</name>
    <dbReference type="NCBI Taxonomy" id="63057"/>
    <lineage>
        <taxon>Eukaryota</taxon>
        <taxon>Viridiplantae</taxon>
        <taxon>Streptophyta</taxon>
        <taxon>Embryophyta</taxon>
        <taxon>Tracheophyta</taxon>
        <taxon>Spermatophyta</taxon>
        <taxon>Magnoliopsida</taxon>
        <taxon>eudicotyledons</taxon>
        <taxon>Gunneridae</taxon>
        <taxon>Pentapetalae</taxon>
        <taxon>rosids</taxon>
        <taxon>fabids</taxon>
        <taxon>Rosales</taxon>
        <taxon>Cannabaceae</taxon>
        <taxon>Trema</taxon>
    </lineage>
</organism>
<evidence type="ECO:0000313" key="2">
    <source>
        <dbReference type="EMBL" id="POO01991.1"/>
    </source>
</evidence>
<comment type="caution">
    <text evidence="2">The sequence shown here is derived from an EMBL/GenBank/DDBJ whole genome shotgun (WGS) entry which is preliminary data.</text>
</comment>
<sequence>MEKPYFLRTDCQSILSKIKHEEKQIQLKRRWLLGLAISEAELNQSKRPKILDTRSLPESFLREDDIFYDTVKSCVEEAFGVRHSVTGNEDVKDDLQLACMPNMTKVILSCIDDLSNKGLYLLAIILTEGRVKFEKTRWKMKKVVRESVLAVLGSKDHNHHHLIGISGQLTQLFSDPLNFRDNRVPSLTSRSLIQRAAATEVLHGLKKFSCQTLIAMYKKLKGFQPDPPQLQPCRTGWNREYLIKQVKKTSKKILFLGEGDQLPEPLSKAMAVACLSLKLIPGFHNSSLTEFCQFSPETKVLQNELVKAIWMVKLKRKIGIPELKNIKNLLDPNAKVSNRCLRTAVGKMLIQYLFECSDMDMIPKSLLATLSIINKNSRSIPDGFVLKDAIDEEVESILNVSAHTKQIFWDYLPGRDFDVDFTDAYMEDLEESDDDYGYVDDERGQDDDSISRNDSSHSVGSNHDVESSGESVPFNVKRPTATTTAEDACPLTPDKRPNNAFVNGLEAEFSTGVDTAHFSFGEAKEMNDEQTTYKNQYLAIQEVCDETSMIAYNLIGHMLEEFGNKEGLDMDCFCSFYLRGHCANKEDSQVAEEAHASAKESDGETVARVTKELLPAFPKSGIEKLGKLMGL</sequence>
<keyword evidence="3" id="KW-1185">Reference proteome</keyword>
<protein>
    <submittedName>
        <fullName evidence="2">Uncharacterized protein</fullName>
    </submittedName>
</protein>
<accession>A0A2P5FW10</accession>
<dbReference type="STRING" id="63057.A0A2P5FW10"/>
<dbReference type="OrthoDB" id="767974at2759"/>
<name>A0A2P5FW10_TREOI</name>
<gene>
    <name evidence="2" type="ORF">TorRG33x02_022830</name>
</gene>
<dbReference type="Proteomes" id="UP000237000">
    <property type="component" value="Unassembled WGS sequence"/>
</dbReference>
<dbReference type="FunCoup" id="A0A2P5FW10">
    <property type="interactions" value="915"/>
</dbReference>
<dbReference type="EMBL" id="JXTC01000006">
    <property type="protein sequence ID" value="POO01991.1"/>
    <property type="molecule type" value="Genomic_DNA"/>
</dbReference>
<feature type="region of interest" description="Disordered" evidence="1">
    <location>
        <begin position="432"/>
        <end position="495"/>
    </location>
</feature>
<feature type="compositionally biased region" description="Acidic residues" evidence="1">
    <location>
        <begin position="432"/>
        <end position="448"/>
    </location>
</feature>
<dbReference type="PANTHER" id="PTHR36071:SF1">
    <property type="entry name" value="DNA DOUBLE-STRAND BREAK REPAIR PROTEIN"/>
    <property type="match status" value="1"/>
</dbReference>
<evidence type="ECO:0000256" key="1">
    <source>
        <dbReference type="SAM" id="MobiDB-lite"/>
    </source>
</evidence>
<proteinExistence type="predicted"/>
<dbReference type="PANTHER" id="PTHR36071">
    <property type="entry name" value="DNA DOUBLE-STRAND BREAK REPAIR PROTEIN"/>
    <property type="match status" value="1"/>
</dbReference>
<dbReference type="AlphaFoldDB" id="A0A2P5FW10"/>